<feature type="domain" description="DUF6950" evidence="1">
    <location>
        <begin position="10"/>
        <end position="139"/>
    </location>
</feature>
<dbReference type="AlphaFoldDB" id="A0A7W7KBK4"/>
<comment type="caution">
    <text evidence="2">The sequence shown here is derived from an EMBL/GenBank/DDBJ whole genome shotgun (WGS) entry which is preliminary data.</text>
</comment>
<evidence type="ECO:0000259" key="1">
    <source>
        <dbReference type="Pfam" id="PF22262"/>
    </source>
</evidence>
<protein>
    <recommendedName>
        <fullName evidence="1">DUF6950 domain-containing protein</fullName>
    </recommendedName>
</protein>
<reference evidence="2 3" key="1">
    <citation type="submission" date="2020-08" db="EMBL/GenBank/DDBJ databases">
        <title>Functional genomics of gut bacteria from endangered species of beetles.</title>
        <authorList>
            <person name="Carlos-Shanley C."/>
        </authorList>
    </citation>
    <scope>NUCLEOTIDE SEQUENCE [LARGE SCALE GENOMIC DNA]</scope>
    <source>
        <strain evidence="2 3">S00245</strain>
    </source>
</reference>
<proteinExistence type="predicted"/>
<evidence type="ECO:0000313" key="3">
    <source>
        <dbReference type="Proteomes" id="UP000555448"/>
    </source>
</evidence>
<dbReference type="InterPro" id="IPR053802">
    <property type="entry name" value="DUF6950"/>
</dbReference>
<accession>A0A7W7KBK4</accession>
<evidence type="ECO:0000313" key="2">
    <source>
        <dbReference type="EMBL" id="MBB4859471.1"/>
    </source>
</evidence>
<dbReference type="Proteomes" id="UP000555448">
    <property type="component" value="Unassembled WGS sequence"/>
</dbReference>
<dbReference type="Pfam" id="PF22262">
    <property type="entry name" value="DUF6950"/>
    <property type="match status" value="1"/>
</dbReference>
<keyword evidence="3" id="KW-1185">Reference proteome</keyword>
<name>A0A7W7KBK4_9SPHN</name>
<organism evidence="2 3">
    <name type="scientific">Novosphingobium chloroacetimidivorans</name>
    <dbReference type="NCBI Taxonomy" id="1428314"/>
    <lineage>
        <taxon>Bacteria</taxon>
        <taxon>Pseudomonadati</taxon>
        <taxon>Pseudomonadota</taxon>
        <taxon>Alphaproteobacteria</taxon>
        <taxon>Sphingomonadales</taxon>
        <taxon>Sphingomonadaceae</taxon>
        <taxon>Novosphingobium</taxon>
    </lineage>
</organism>
<dbReference type="EMBL" id="JACHLR010000011">
    <property type="protein sequence ID" value="MBB4859471.1"/>
    <property type="molecule type" value="Genomic_DNA"/>
</dbReference>
<gene>
    <name evidence="2" type="ORF">HNO88_002800</name>
</gene>
<dbReference type="RefSeq" id="WP_184246416.1">
    <property type="nucleotide sequence ID" value="NZ_JACHLR010000011.1"/>
</dbReference>
<sequence>MKLLERVQNTQKTIDEFYGQPFSWGSADCAILAARHLENMGFETVREKARNYTTEIGARRAMTALGCASMEDFVDQYGFARIPPASALPGDLVGFPGGEDERPWTALGVMVDSGEHLIGFANGEVMRGPSHVCTVAWRVA</sequence>